<accession>I9DG09</accession>
<dbReference type="Proteomes" id="UP000005361">
    <property type="component" value="Chromosome"/>
</dbReference>
<name>I9DG09_9FIRM</name>
<dbReference type="KEGG" id="pft:JBW_01395"/>
<feature type="domain" description="Phosphoribosyl-dephospho-CoA transferase MdcG C-terminal" evidence="3">
    <location>
        <begin position="89"/>
        <end position="201"/>
    </location>
</feature>
<dbReference type="NCBIfam" id="TIGR03135">
    <property type="entry name" value="malonate_mdcG"/>
    <property type="match status" value="1"/>
</dbReference>
<evidence type="ECO:0000256" key="1">
    <source>
        <dbReference type="ARBA" id="ARBA00022679"/>
    </source>
</evidence>
<evidence type="ECO:0000256" key="2">
    <source>
        <dbReference type="ARBA" id="ARBA00022695"/>
    </source>
</evidence>
<protein>
    <submittedName>
        <fullName evidence="5">Holo-ACP synthase, malonate decarboxylase-specific</fullName>
    </submittedName>
</protein>
<dbReference type="EMBL" id="CP010978">
    <property type="protein sequence ID" value="AJQ26747.1"/>
    <property type="molecule type" value="Genomic_DNA"/>
</dbReference>
<dbReference type="Pfam" id="PF10620">
    <property type="entry name" value="MdcG"/>
    <property type="match status" value="1"/>
</dbReference>
<dbReference type="HOGENOM" id="CLU_075747_1_0_9"/>
<gene>
    <name evidence="5" type="ORF">JBW_01395</name>
</gene>
<evidence type="ECO:0000313" key="5">
    <source>
        <dbReference type="EMBL" id="AJQ26747.1"/>
    </source>
</evidence>
<feature type="domain" description="Phosphoribosyl-dephospho-CoA transferase MdcG N-terminal" evidence="4">
    <location>
        <begin position="30"/>
        <end position="79"/>
    </location>
</feature>
<evidence type="ECO:0000313" key="6">
    <source>
        <dbReference type="Proteomes" id="UP000005361"/>
    </source>
</evidence>
<keyword evidence="2" id="KW-0548">Nucleotidyltransferase</keyword>
<keyword evidence="1" id="KW-0808">Transferase</keyword>
<dbReference type="STRING" id="1192197.JBW_01395"/>
<dbReference type="GO" id="GO:0016779">
    <property type="term" value="F:nucleotidyltransferase activity"/>
    <property type="evidence" value="ECO:0007669"/>
    <property type="project" value="UniProtKB-KW"/>
</dbReference>
<reference evidence="6" key="2">
    <citation type="submission" date="2015-02" db="EMBL/GenBank/DDBJ databases">
        <title>Complete Genome Sequence of Pelosinus fermentans JBW45.</title>
        <authorList>
            <person name="De Leon K.B."/>
            <person name="Utturkar S.M."/>
            <person name="Camilleri L.B."/>
            <person name="Arkin A.P."/>
            <person name="Fields M.W."/>
            <person name="Brown S.D."/>
            <person name="Wall J.D."/>
        </authorList>
    </citation>
    <scope>NUCLEOTIDE SEQUENCE [LARGE SCALE GENOMIC DNA]</scope>
    <source>
        <strain evidence="6">JBW45</strain>
    </source>
</reference>
<dbReference type="Pfam" id="PF20866">
    <property type="entry name" value="MdcG_N"/>
    <property type="match status" value="1"/>
</dbReference>
<dbReference type="InterPro" id="IPR017557">
    <property type="entry name" value="Holo-ACP_synthase"/>
</dbReference>
<evidence type="ECO:0000259" key="4">
    <source>
        <dbReference type="Pfam" id="PF20866"/>
    </source>
</evidence>
<dbReference type="InterPro" id="IPR048903">
    <property type="entry name" value="MdcG_N"/>
</dbReference>
<reference evidence="5 6" key="1">
    <citation type="journal article" date="2015" name="Genome Announc.">
        <title>Complete Genome Sequence of Pelosinus fermentans JBW45, a Member of a Remarkably Competitive Group of Negativicutes in the Firmicutes Phylum.</title>
        <authorList>
            <person name="De Leon K.B."/>
            <person name="Utturkar S.M."/>
            <person name="Camilleri L.B."/>
            <person name="Elias D.A."/>
            <person name="Arkin A.P."/>
            <person name="Fields M.W."/>
            <person name="Brown S.D."/>
            <person name="Wall J.D."/>
        </authorList>
    </citation>
    <scope>NUCLEOTIDE SEQUENCE [LARGE SCALE GENOMIC DNA]</scope>
    <source>
        <strain evidence="5 6">JBW45</strain>
    </source>
</reference>
<organism evidence="5 6">
    <name type="scientific">Pelosinus fermentans JBW45</name>
    <dbReference type="NCBI Taxonomy" id="1192197"/>
    <lineage>
        <taxon>Bacteria</taxon>
        <taxon>Bacillati</taxon>
        <taxon>Bacillota</taxon>
        <taxon>Negativicutes</taxon>
        <taxon>Selenomonadales</taxon>
        <taxon>Sporomusaceae</taxon>
        <taxon>Pelosinus</taxon>
    </lineage>
</organism>
<sequence length="212" mass="23366">MAFERVAPHLPPREFELVKQLIIGTPGGIKIPGIVRREDRKQIPDTIPVGFSSPFRIDGNRLRIAGFVPTSAVIQVVSPFAVIDREFFLRTPCLNALVEVLAVAGELGLKLGVWGSSALEIFTGLQYTDEASDLDVLVGMTRLDTIRTFTNRLAEIARTFHCKVDAELELNSGYGVKVAELFMHTDTVLAKGLNDVILLPKHDILAEMTEVQ</sequence>
<proteinExistence type="predicted"/>
<dbReference type="InterPro" id="IPR049180">
    <property type="entry name" value="MdcG_C"/>
</dbReference>
<evidence type="ECO:0000259" key="3">
    <source>
        <dbReference type="Pfam" id="PF10620"/>
    </source>
</evidence>
<dbReference type="AlphaFoldDB" id="I9DG09"/>